<dbReference type="GO" id="GO:0004523">
    <property type="term" value="F:RNA-DNA hybrid ribonuclease activity"/>
    <property type="evidence" value="ECO:0007669"/>
    <property type="project" value="UniProtKB-EC"/>
</dbReference>
<keyword evidence="7 12" id="KW-0540">Nuclease</keyword>
<dbReference type="Pfam" id="PF01351">
    <property type="entry name" value="RNase_HII"/>
    <property type="match status" value="1"/>
</dbReference>
<dbReference type="Gene3D" id="3.30.420.10">
    <property type="entry name" value="Ribonuclease H-like superfamily/Ribonuclease H"/>
    <property type="match status" value="1"/>
</dbReference>
<keyword evidence="6" id="KW-0963">Cytoplasm</keyword>
<protein>
    <recommendedName>
        <fullName evidence="13">Ribonuclease</fullName>
        <ecNumber evidence="13">3.1.26.4</ecNumber>
    </recommendedName>
</protein>
<comment type="cofactor">
    <cofactor evidence="12">
        <name>Mn(2+)</name>
        <dbReference type="ChEBI" id="CHEBI:29035"/>
    </cofactor>
    <cofactor evidence="12">
        <name>Mg(2+)</name>
        <dbReference type="ChEBI" id="CHEBI:18420"/>
    </cofactor>
    <text evidence="12">Manganese or magnesium. Binds 1 divalent metal ion per monomer in the absence of substrate. May bind a second metal ion after substrate binding.</text>
</comment>
<feature type="binding site" evidence="12">
    <location>
        <position position="3"/>
    </location>
    <ligand>
        <name>a divalent metal cation</name>
        <dbReference type="ChEBI" id="CHEBI:60240"/>
    </ligand>
</feature>
<dbReference type="PANTHER" id="PTHR10954:SF18">
    <property type="entry name" value="RIBONUCLEASE HII"/>
    <property type="match status" value="1"/>
</dbReference>
<evidence type="ECO:0000313" key="16">
    <source>
        <dbReference type="Proteomes" id="UP000826651"/>
    </source>
</evidence>
<evidence type="ECO:0000256" key="11">
    <source>
        <dbReference type="ARBA" id="ARBA00023211"/>
    </source>
</evidence>
<evidence type="ECO:0000256" key="3">
    <source>
        <dbReference type="ARBA" id="ARBA00004065"/>
    </source>
</evidence>
<evidence type="ECO:0000259" key="14">
    <source>
        <dbReference type="PROSITE" id="PS51975"/>
    </source>
</evidence>
<dbReference type="PROSITE" id="PS51975">
    <property type="entry name" value="RNASE_H_2"/>
    <property type="match status" value="1"/>
</dbReference>
<accession>A0ABS7S6K4</accession>
<comment type="subcellular location">
    <subcellularLocation>
        <location evidence="4">Cytoplasm</location>
    </subcellularLocation>
</comment>
<comment type="function">
    <text evidence="3 13">Endonuclease that specifically degrades the RNA of RNA-DNA hybrids.</text>
</comment>
<evidence type="ECO:0000256" key="13">
    <source>
        <dbReference type="RuleBase" id="RU003515"/>
    </source>
</evidence>
<dbReference type="InterPro" id="IPR036397">
    <property type="entry name" value="RNaseH_sf"/>
</dbReference>
<feature type="binding site" evidence="12">
    <location>
        <position position="99"/>
    </location>
    <ligand>
        <name>a divalent metal cation</name>
        <dbReference type="ChEBI" id="CHEBI:60240"/>
    </ligand>
</feature>
<dbReference type="InterPro" id="IPR012337">
    <property type="entry name" value="RNaseH-like_sf"/>
</dbReference>
<comment type="catalytic activity">
    <reaction evidence="1 12 13">
        <text>Endonucleolytic cleavage to 5'-phosphomonoester.</text>
        <dbReference type="EC" id="3.1.26.4"/>
    </reaction>
</comment>
<keyword evidence="10 12" id="KW-0378">Hydrolase</keyword>
<dbReference type="Proteomes" id="UP000826651">
    <property type="component" value="Unassembled WGS sequence"/>
</dbReference>
<comment type="similarity">
    <text evidence="5 13">Belongs to the RNase HII family.</text>
</comment>
<dbReference type="PANTHER" id="PTHR10954">
    <property type="entry name" value="RIBONUCLEASE H2 SUBUNIT A"/>
    <property type="match status" value="1"/>
</dbReference>
<evidence type="ECO:0000256" key="1">
    <source>
        <dbReference type="ARBA" id="ARBA00000077"/>
    </source>
</evidence>
<reference evidence="15 16" key="1">
    <citation type="submission" date="2021-04" db="EMBL/GenBank/DDBJ databases">
        <title>Ruania sp. nov., isolated from sandy soil of mangrove forest.</title>
        <authorList>
            <person name="Ge X."/>
            <person name="Huang R."/>
            <person name="Liu W."/>
        </authorList>
    </citation>
    <scope>NUCLEOTIDE SEQUENCE [LARGE SCALE GENOMIC DNA]</scope>
    <source>
        <strain evidence="15 16">N2-46</strain>
    </source>
</reference>
<evidence type="ECO:0000256" key="5">
    <source>
        <dbReference type="ARBA" id="ARBA00007383"/>
    </source>
</evidence>
<feature type="domain" description="RNase H type-2" evidence="14">
    <location>
        <begin position="1"/>
        <end position="201"/>
    </location>
</feature>
<feature type="binding site" evidence="12">
    <location>
        <position position="2"/>
    </location>
    <ligand>
        <name>a divalent metal cation</name>
        <dbReference type="ChEBI" id="CHEBI:60240"/>
    </ligand>
</feature>
<evidence type="ECO:0000256" key="10">
    <source>
        <dbReference type="ARBA" id="ARBA00022801"/>
    </source>
</evidence>
<evidence type="ECO:0000256" key="6">
    <source>
        <dbReference type="ARBA" id="ARBA00022490"/>
    </source>
</evidence>
<dbReference type="InterPro" id="IPR001352">
    <property type="entry name" value="RNase_HII/HIII"/>
</dbReference>
<keyword evidence="9 12" id="KW-0255">Endonuclease</keyword>
<keyword evidence="8 12" id="KW-0479">Metal-binding</keyword>
<dbReference type="InterPro" id="IPR024567">
    <property type="entry name" value="RNase_HII/HIII_dom"/>
</dbReference>
<dbReference type="NCBIfam" id="NF000595">
    <property type="entry name" value="PRK00015.1-3"/>
    <property type="match status" value="1"/>
</dbReference>
<dbReference type="InterPro" id="IPR022898">
    <property type="entry name" value="RNase_HII"/>
</dbReference>
<gene>
    <name evidence="15" type="ORF">KCQ71_07440</name>
</gene>
<evidence type="ECO:0000256" key="2">
    <source>
        <dbReference type="ARBA" id="ARBA00001946"/>
    </source>
</evidence>
<sequence length="211" mass="21986">MDEVGRGALAGPVSVGVVVIDADTGRSPAGLRDSKLLRPEARERLCAPIRRWSVASAVGHAGAAEIDRIGIIAALRLAGTRALTTLARDGIEADVVILDGNHDWLSAPADLFTPAAATPPVTTRIKADLTCSVVAAASVLAKCERDAMMRELHEGFPAYGWHGNKGYSAPEHLAALTEHGPCELHRRSWSLPGVDTGTGTPAVAGGGMMDQ</sequence>
<organism evidence="15 16">
    <name type="scientific">Occultella gossypii</name>
    <dbReference type="NCBI Taxonomy" id="2800820"/>
    <lineage>
        <taxon>Bacteria</taxon>
        <taxon>Bacillati</taxon>
        <taxon>Actinomycetota</taxon>
        <taxon>Actinomycetes</taxon>
        <taxon>Micrococcales</taxon>
        <taxon>Ruaniaceae</taxon>
        <taxon>Occultella</taxon>
    </lineage>
</organism>
<dbReference type="CDD" id="cd07182">
    <property type="entry name" value="RNase_HII_bacteria_HII_like"/>
    <property type="match status" value="1"/>
</dbReference>
<dbReference type="EMBL" id="JAGSHT010000007">
    <property type="protein sequence ID" value="MBZ2195981.1"/>
    <property type="molecule type" value="Genomic_DNA"/>
</dbReference>
<evidence type="ECO:0000256" key="4">
    <source>
        <dbReference type="ARBA" id="ARBA00004496"/>
    </source>
</evidence>
<keyword evidence="11" id="KW-0464">Manganese</keyword>
<evidence type="ECO:0000256" key="12">
    <source>
        <dbReference type="PROSITE-ProRule" id="PRU01319"/>
    </source>
</evidence>
<evidence type="ECO:0000256" key="8">
    <source>
        <dbReference type="ARBA" id="ARBA00022723"/>
    </source>
</evidence>
<evidence type="ECO:0000313" key="15">
    <source>
        <dbReference type="EMBL" id="MBZ2195981.1"/>
    </source>
</evidence>
<dbReference type="SUPFAM" id="SSF53098">
    <property type="entry name" value="Ribonuclease H-like"/>
    <property type="match status" value="1"/>
</dbReference>
<comment type="caution">
    <text evidence="15">The sequence shown here is derived from an EMBL/GenBank/DDBJ whole genome shotgun (WGS) entry which is preliminary data.</text>
</comment>
<keyword evidence="16" id="KW-1185">Reference proteome</keyword>
<proteinExistence type="inferred from homology"/>
<dbReference type="EC" id="3.1.26.4" evidence="13"/>
<name>A0ABS7S6K4_9MICO</name>
<evidence type="ECO:0000256" key="9">
    <source>
        <dbReference type="ARBA" id="ARBA00022759"/>
    </source>
</evidence>
<evidence type="ECO:0000256" key="7">
    <source>
        <dbReference type="ARBA" id="ARBA00022722"/>
    </source>
</evidence>
<comment type="cofactor">
    <cofactor evidence="2">
        <name>Mg(2+)</name>
        <dbReference type="ChEBI" id="CHEBI:18420"/>
    </cofactor>
</comment>